<feature type="compositionally biased region" description="Polar residues" evidence="2">
    <location>
        <begin position="3754"/>
        <end position="3768"/>
    </location>
</feature>
<dbReference type="OMA" id="FLESWSM"/>
<name>A0A061DCL1_BABBI</name>
<comment type="similarity">
    <text evidence="1">Belongs to the VPS13 family.</text>
</comment>
<dbReference type="OrthoDB" id="361329at2759"/>
<dbReference type="GO" id="GO:0006623">
    <property type="term" value="P:protein targeting to vacuole"/>
    <property type="evidence" value="ECO:0007669"/>
    <property type="project" value="TreeGrafter"/>
</dbReference>
<dbReference type="PANTHER" id="PTHR16166">
    <property type="entry name" value="VACUOLAR PROTEIN SORTING-ASSOCIATED PROTEIN VPS13"/>
    <property type="match status" value="1"/>
</dbReference>
<sequence length="4961" mass="551737">MTCRLIDRLDISIHLPLLSLSKRKLVIELNNVVMLLTATPENQWDSEAFRDEYLVQKVSTLAAESLAQVVTEIKGRGFIWRTVISLLESLELRINNVHVRIEDYTTNPKVAYAVGCVVKSAVFLTSADSASTPRDSQGFEAPFRRSYYNDNGLMSPGVIYRRIELEGVGVYIDRLDPLRPGMMQSSDAMQRGSVNRENPKSRHPFVAHDSIVDDGEEAAFVDALSYSGGATAAYGSGGGHHRGVHFAHVPNRDRLRYSSGGRGQLRKAFRIKGRRAGDRVRSRLLFARHSHDRVQNDHFGHQRPLKVLASNNSVFSCAVSRLMNYLSTGEHNAECDAVSRNGWQRIPGRGLRRSQRRYASIFTQNGSGNAKVTGHDSRSPVKRDPRVSQRIIRRLANYEAASTSENHRLSKSITCFGYGNTATGSSEHAWSDRRCTLRRLLCCDTSPSGHGSSIDPDAPYMSPVGYNLSSGSTWRILLSTFCDIRHPTEEQRHESFDMIRKSQERYARRHGRTGQSPAKECHEHVSTPSSGSVKKSDSLASVKSSVAGSEGTVSEATGDDAGSECSSTPSRGPFGCFSNCGDAACAVSDGDSDVFDAGAYKAEKAAPLSYDETWHTLTSIGASAGEGASQQSDEVPDDDDVCMDPAEPPHSCQDGAASEAWTRYTFVINRDEDPSLKEFFLRSLEEITHNYILNPKECNGVLSFYFCLYPTPPFVAPRTCWSAWGTEHYFKLYKETMALAKNYLPRCSVFLQMEGLNITISKDQTDCLINLIYESILKYMSWQSGIVYTFENPRASPVDEIMYMEYWPQYLLLDQNSKNNELKEFIMDFEILHSMQVIRILRSRASEGLRNLIRSFGERHGYDCDVSECLTDVLLVNICNQYDREADGEGADIDDCSRLQARLKIVGGIYEIASKHAKSHIFLESLRKICQPAMSTFDVVVDVVLTNVRIVFTYDLEPYEESSSSAKAYVLSTKGAHVFIADVYGRDGCQVIETELLPFSILSFPFSLSSGDAESQSRKGCPCHHLDGPATVLFSCGEEVQAAEVMTEVEPELTGVAGGLEKLKALRRDFGLGASRRADATDAVISDSNLYLGLSLNRYCKPNDADTRVLLHVNSDLFGHVRLLDEYMDCLRMLRHNKSLHDTLNPVLVGAEKKAFHLSHDRSGFYHELYQLIDLGIEYAKNLQQGAMPFPNVDFFIEQNHQCVFVVDVGSSGNRAPYFVCMESFAMASDITPRLLEPRDRDSPYDSHIARMSNLRVLCVNGDYSFLSDGGSRQMYMGVGAGVKLSDYLNRITCAKSAKVREDPVISLSMSKFQSNFELIRIGCENEVFVKLKCSNSGSLNRGTAKIVITTDLGSVHVSLRECDLLALIDAYSEYVTLCNDSKEVLYPSKARDHLRAKASHERFGTASTDIPDVSPHTSDHHDEYVFDSRHDAVFRSIVSQKWNEVQEVIAHRALETSRMVQFEMKLDYLYFELRRLVRLDDGTINVSRPPGSHSGTFDFSATPTSPLRRTPSHSATRSPIARPSKYGSREFNSADDMIIIPTEHASAYMLKGFSAGVDRSFTLKSFDGMYRDSSPKNAISRHAALSCVQSVLQRFGVTLPLLSCKLTGLGVKARCSSGVVDCLRAFVGSVEVEDQTNSVPLYLSTLFSAGDSTLFWRWLKVRREIHKVRSAMESYSDDLNASMRHLLLRSSRGAACSRTERDDPTLRRTLRHIDYYSVDFRHPLSHEYDEPQFFRLKETSGHICRAYQRVEQYLSCIMDCTRMTDKEVLRSEAGRNVRLPFFMMASIDYDDSGRGKCKVDVSNTMVNVAWEVVDELMDFCMRLSKKMANIPQPSAPVAESSPARMNLETTVTVEQSNLNVLCDSAWVGYKNFVNFMWYKVLRDSFHSGDPGSGSCSRRCSIADLSEHRSHLLMNINEHMLQQRGMFPHSLGQGTNASISSEALVPHVKALSYDKRREHHLRLLPKEQLFTPMKRQSVATNVSSNTLMRWSFVHRLLHEVHRNAILSTPIYLRLSGRGSIHLSLSSGAREPSWLDGRPVSTMGGLGRGFTDNAKAPSHDYPSLTVFMRASGSNIFGVFSRHFSYRVLTPCGYALTALRKRAPAGEEFYRQQIDFLKFIRQHRQRDSKFFELLALSKQTLYDFNECVDSMFIDPCRLEVSGGVLLRPDSTSFGHREFPQSLCMTVSFETVRCSLSCVDILSFCSLAGLAGSCLSMHTSGDTVPSTAVAAEPAQSPLSPVAAAPETPSNAKELVEDSSTGADEFHSCAPTSSEGDWVSVKSDAENQVDIRNPVERRSTGLRKSGSRSSQASNTGFLERLLSGFSVGVKVAFNLVYLEVSSNYVNELRNIFTASLEDFEFLLWSNREKRQSVLSYAPSFASAQNVGVADGKDWVNAHFNESISLSEVYSFSINDNISLCFGAIQYILSQQISSEELHPHSERSNPSRLGFGVIEDPISHLSSSTSSAHPLLKFESHFCVTLDICKTSKREMVMEPVTVRFRGSKASMSSKTIASLSTSWINLNISLIGAECVFGFMRYISEMARLRIALVEQQQDDYHAFQPPVACRSDGDIVTTMMPISALKNASQLSLSASSHATLGLTNPSLPVWEISSAIAFRIENNLFRCARMLDLHACLLAAVRPMSSFKLEGDAASASPLACHGLAPSHDVVGRGGSSRREITRDQQSYLLNSLGQPIAVCLYVDSSFESSEDCTWRVVEDGDSCVLPVGHYGIILPFVVRIQLNNCVYEIPSSMLNLTQDEELILRLDVSRKYLRGRHQNRMAFLRTMRPDRSNTQMYRFGVSTACTRFLVSDFASSKHSGRLPTSHVSGGWRQRVLKRIRAMRRVPGVPLHLFEHEEFKYAYVMVKTQQSVGSLIRSNASATSHFSLQLSSTLWISNQSHENLVVFPSVSMDAANRVVPSSSLVWLSPNAPATTTLPLAKNTIESNKMMAVVKAVGNNLFKQLTHIQDSKQPIKRLVPAHVLRPLSTNEDASNRPQDFKLQHLLLRVYSYAQQRVSVPLSWTIEPSCTICVCLQDDFPLNVGGGEYAVHVNRADRLAFEFPEDMPPHFKGDVLLSSTSVQHLYDSFELPRIKTPIPDYTSRVHLGNVGPDDILATGLNTGFVQDLTVSLKGRDAIRTKSITRCATAVMGSPTANRTAGRRNSETLLGNEATSDSSAREEANVRSSRNLSPAQLLSEHVNRHGSISSDTTPDAATGVPSALVNVPSAPDVKTDGSESVSEGSNKIAFSDGSDRRSAYAVTSKTFAHLAVASDVSSGSPSNGMLLRRRSRVEHVTSLRNHKFRSASVDHRPMFEVPEDTDLPPKAILSATLIEVTSSMRSSFGTTVGRSGIRHYEISLESCQVVENMMPFDVHILSPVTYDYLKAANPSEGDVAAEVPFYPVPIKASGRSQFSWYIKNGRFVLRELLSREFNLKVPTEAVSVSRLLFEAMQPKFADAFAALHDTTETEDSATTEAVATCPLSRRLVVSIEVSKKPLDPVDERGGLVKRYLASSQLVCTIFADKWIVNWLEYPISLCRGDGRYKQTIAAQNCTLVSQELSSTSLQLAVRKNTLQKISNFENYPMRSKRRLFSLDRSSETHVMSSSFSLPDLAYSTCDFPATLECPKLHYLISTSMAPAPFYRTSVLEILPQTTVTNEFNHALWLREPDAPTMGGSIDENRSAGYYLVEPGETIEFHSQVKGELILEITGVDPRSVFASAGTPNSPEAASPFTIWSSGISLKPSAVVQLRYPASLQQLKKLTGRSNTPLLSPQSPQEDAHRAAASPSGVPRPLRYGLCEVEIRMHRGAKMVRFMKPAVAEWVLLNTTGVDLWVQQLGVPGYGEVLPAVGLATGALTERYAGLGVPFACYDPFKEHTLLCRFHLNMRAFRMLVGQHGKGNRRKNDPSVGNVRADNSDSLLGVLPLRHVLNRRAGRVARVKGALRVNLSRVESMRCSAVFHLRYSNTIISMRLIAQTCVVFGQKTLHFTAMRIPTRGLSRFQRIRPLQFLHLYSVLKDKLTVPHDMRYNRSGTLRLLSRAGGAIRRMMPAALCGDGQSSLLSFNASRIMRRVRACFTAKSERDTVNETVVTPTARTRTQRAGLFNWEYVLQVNILGLGTAICGGIAEELLYISSTLIKLQVMLDNDEHMLSLSVAWIQSDVHDSSTCYPTMLRPLATWHSPAHANEMKRRSRIREHLGAKHDAGDERQQTEPHVITIKFNTRGNHYLSVREITNCSIELEPLSLNLDTRVGQALLMLVDEYISVFGFSGATSDYFATANVGIFSNVDSWLRGFDVVSYPLREVARSQFSSSLSSGTRYNISNLHVGRIMLAINVRRSGSRATFDLQAQNVIIRYLMHIVRRMPHISDASIILAQESFLELCCTPYALMSHFSMRYITQSVQQIYKVLGAVDLIGNPKIVVHHWMNGCCQAISIMRESLEYLHLPPVVVFLWFRSVSRMGVSVVSGIADAVYRLTGSWYLIFNRLACNADRYAVILMQEAFSKSLDQPSNVMEGIVFGGRSVGRNLYVSVGNFALKPLHQLLKCMSAIKTAKAINGDVTMAFLHIFGSLFSSMASLIFGTFSSLLSGISVVSQGLLHQIHSAPMLSAIRPQRSHNYLKTSGPLRYNFLESWSMCASEQTTGVKELLLLLPLDGKLKLFDPMYTATSHWSALSAHMALISPITVCTPASALQTFFWINRTHVGLLHRRKTLWKCESKSICSIEIFRVPATCYQKPEGVRYEDSVSAIITAKAARKFFSASDTFYLRVVHISSESSPSIRRGPAAVPPPLLQRLQEEATFPSDDCAPGRANGMHLGRTRAAGWDSGEHATTVRRPESGKGPARITSARRLYQESVDSGSSEFAGITIDKYERRMQDLPMFKSSAELERLSSQSSSSRNRMDEADGANGHWYETGLNGEPNSCTSSYERVARRSSARRVTLGSTAKMAKVVRLPNMETARLYFTLLVSVLHEATL</sequence>
<keyword evidence="4" id="KW-1185">Reference proteome</keyword>
<dbReference type="GeneID" id="24564176"/>
<dbReference type="GO" id="GO:0045053">
    <property type="term" value="P:protein retention in Golgi apparatus"/>
    <property type="evidence" value="ECO:0007669"/>
    <property type="project" value="TreeGrafter"/>
</dbReference>
<feature type="compositionally biased region" description="Polar residues" evidence="2">
    <location>
        <begin position="1494"/>
        <end position="1518"/>
    </location>
</feature>
<feature type="region of interest" description="Disordered" evidence="2">
    <location>
        <begin position="4810"/>
        <end position="4829"/>
    </location>
</feature>
<feature type="region of interest" description="Disordered" evidence="2">
    <location>
        <begin position="2223"/>
        <end position="2253"/>
    </location>
</feature>
<proteinExistence type="inferred from homology"/>
<dbReference type="PANTHER" id="PTHR16166:SF93">
    <property type="entry name" value="INTERMEMBRANE LIPID TRANSFER PROTEIN VPS13"/>
    <property type="match status" value="1"/>
</dbReference>
<feature type="compositionally biased region" description="Polar residues" evidence="2">
    <location>
        <begin position="3178"/>
        <end position="3188"/>
    </location>
</feature>
<protein>
    <submittedName>
        <fullName evidence="3">Uncharacterized protein</fullName>
    </submittedName>
</protein>
<evidence type="ECO:0000256" key="1">
    <source>
        <dbReference type="ARBA" id="ARBA00006545"/>
    </source>
</evidence>
<dbReference type="EMBL" id="LK391708">
    <property type="protein sequence ID" value="CDR95635.1"/>
    <property type="molecule type" value="Genomic_DNA"/>
</dbReference>
<dbReference type="KEGG" id="bbig:BBBOND_0207890"/>
<gene>
    <name evidence="3" type="ORF">BBBOND_0207890</name>
</gene>
<reference evidence="4" key="1">
    <citation type="submission" date="2014-06" db="EMBL/GenBank/DDBJ databases">
        <authorList>
            <person name="Aslett M."/>
            <person name="De Silva N."/>
        </authorList>
    </citation>
    <scope>NUCLEOTIDE SEQUENCE [LARGE SCALE GENOMIC DNA]</scope>
    <source>
        <strain evidence="4">Bond</strain>
    </source>
</reference>
<evidence type="ECO:0000313" key="3">
    <source>
        <dbReference type="EMBL" id="CDR95635.1"/>
    </source>
</evidence>
<accession>A0A061DCL1</accession>
<feature type="compositionally biased region" description="Basic and acidic residues" evidence="2">
    <location>
        <begin position="373"/>
        <end position="385"/>
    </location>
</feature>
<feature type="region of interest" description="Disordered" evidence="2">
    <location>
        <begin position="2285"/>
        <end position="2307"/>
    </location>
</feature>
<evidence type="ECO:0000256" key="2">
    <source>
        <dbReference type="SAM" id="MobiDB-lite"/>
    </source>
</evidence>
<feature type="compositionally biased region" description="Polar residues" evidence="2">
    <location>
        <begin position="3159"/>
        <end position="3170"/>
    </location>
</feature>
<dbReference type="VEuPathDB" id="PiroplasmaDB:BBBOND_0207890"/>
<feature type="compositionally biased region" description="Polar residues" evidence="2">
    <location>
        <begin position="3198"/>
        <end position="3207"/>
    </location>
</feature>
<dbReference type="RefSeq" id="XP_012767821.1">
    <property type="nucleotide sequence ID" value="XM_012912367.1"/>
</dbReference>
<feature type="region of interest" description="Disordered" evidence="2">
    <location>
        <begin position="1488"/>
        <end position="1529"/>
    </location>
</feature>
<feature type="region of interest" description="Disordered" evidence="2">
    <location>
        <begin position="3146"/>
        <end position="3247"/>
    </location>
</feature>
<dbReference type="Proteomes" id="UP000033188">
    <property type="component" value="Chromosome 2"/>
</dbReference>
<feature type="compositionally biased region" description="Polar residues" evidence="2">
    <location>
        <begin position="526"/>
        <end position="555"/>
    </location>
</feature>
<organism evidence="3 4">
    <name type="scientific">Babesia bigemina</name>
    <dbReference type="NCBI Taxonomy" id="5866"/>
    <lineage>
        <taxon>Eukaryota</taxon>
        <taxon>Sar</taxon>
        <taxon>Alveolata</taxon>
        <taxon>Apicomplexa</taxon>
        <taxon>Aconoidasida</taxon>
        <taxon>Piroplasmida</taxon>
        <taxon>Babesiidae</taxon>
        <taxon>Babesia</taxon>
    </lineage>
</organism>
<evidence type="ECO:0000313" key="4">
    <source>
        <dbReference type="Proteomes" id="UP000033188"/>
    </source>
</evidence>
<dbReference type="STRING" id="5866.A0A061DCL1"/>
<feature type="region of interest" description="Disordered" evidence="2">
    <location>
        <begin position="365"/>
        <end position="385"/>
    </location>
</feature>
<dbReference type="InterPro" id="IPR026847">
    <property type="entry name" value="VPS13"/>
</dbReference>
<feature type="region of interest" description="Disordered" evidence="2">
    <location>
        <begin position="504"/>
        <end position="565"/>
    </location>
</feature>
<feature type="region of interest" description="Disordered" evidence="2">
    <location>
        <begin position="624"/>
        <end position="654"/>
    </location>
</feature>
<feature type="region of interest" description="Disordered" evidence="2">
    <location>
        <begin position="3754"/>
        <end position="3780"/>
    </location>
</feature>
<feature type="region of interest" description="Disordered" evidence="2">
    <location>
        <begin position="4871"/>
        <end position="4891"/>
    </location>
</feature>